<feature type="domain" description="EcxA zinc-binding" evidence="2">
    <location>
        <begin position="406"/>
        <end position="712"/>
    </location>
</feature>
<reference evidence="4 5" key="1">
    <citation type="submission" date="2023-09" db="EMBL/GenBank/DDBJ databases">
        <authorList>
            <person name="Rey-Velasco X."/>
        </authorList>
    </citation>
    <scope>NUCLEOTIDE SEQUENCE [LARGE SCALE GENOMIC DNA]</scope>
    <source>
        <strain evidence="4 5">P117</strain>
    </source>
</reference>
<evidence type="ECO:0000256" key="1">
    <source>
        <dbReference type="SAM" id="SignalP"/>
    </source>
</evidence>
<sequence>MVKLAPLRIFILMLVFVPFTQTFANNQGNDDFLQDKSVQNGLLDIVYDKNQDKVFLRLKSTQIEQLFIFKSSLPQGIGSNDIGLDRGQLADTRLVKFQRFGNKILLKQLNTKYRATSDNIAERKSVDEAFADSVIAGFELAHEEEDKLYIDYTNFLQTDIHGIGERLSRSGQGGYSIDKGRSGVYLAKTKTFEKNTELESLITFAGSPKGQYIRDVSPDAKSVTVHLHHSFIQLPDSDYRPRSFHPYSGFWKHSYIDYSVPIDEAMEQKFIPRHRLAKQDPNAAISEAVEPIVYYLDPGIPEPVMSALKEGALWWDQAFEAAGYKNAFQVKVLPEGADPMDVRYNVIQWVHRATRGWSYGSSVIDPRTGEIIKGHVTLGSLRVRQDFLIANAFTSPFVDSETEDTQAQMQLALNRIRQLSAHEVGHTIGIAHNFAASENNRASVMDYPHPYISLEAGKINLAEAYDLGIGEWDKYVVKYGYQDYPDSIDEQNALMELVEQTQAAGFLYKSDPDARITKRASADGHLWDNGSKPVTEFERFIKVRAHALNKFGENSLPKNSNYSDLERRLVPLYYSHRYQLDALVKQVSGLHYQYSVKGIGQAPNVIAVDADIQQQALKLLVSSASAEFLTLSNDILKLIPPKAYGSTRTRESMPSRMDTAFDPITAAESISGYTLNILLQSERLNRLAFQHSQNSDIPSVKQVSNHIFSELIETNSISPLEQRIQKVALSVFFDVLSDEELSAEAKMSMYEVLIDFEKWLQKNSKRTRNKVMLKHLKQYWATGIWALNINIKPLPPGSPI</sequence>
<dbReference type="InterPro" id="IPR033413">
    <property type="entry name" value="DUF5117"/>
</dbReference>
<proteinExistence type="predicted"/>
<dbReference type="GO" id="GO:0008237">
    <property type="term" value="F:metallopeptidase activity"/>
    <property type="evidence" value="ECO:0007669"/>
    <property type="project" value="UniProtKB-KW"/>
</dbReference>
<dbReference type="Proteomes" id="UP001253545">
    <property type="component" value="Unassembled WGS sequence"/>
</dbReference>
<feature type="signal peptide" evidence="1">
    <location>
        <begin position="1"/>
        <end position="24"/>
    </location>
</feature>
<keyword evidence="4" id="KW-0482">Metalloprotease</keyword>
<dbReference type="InterPro" id="IPR034032">
    <property type="entry name" value="Zn_MMP-like_bac"/>
</dbReference>
<evidence type="ECO:0000259" key="3">
    <source>
        <dbReference type="Pfam" id="PF17148"/>
    </source>
</evidence>
<dbReference type="EMBL" id="JAVRHX010000001">
    <property type="protein sequence ID" value="MDT0594072.1"/>
    <property type="molecule type" value="Genomic_DNA"/>
</dbReference>
<feature type="chain" id="PRO_5047454878" evidence="1">
    <location>
        <begin position="25"/>
        <end position="800"/>
    </location>
</feature>
<dbReference type="CDD" id="cd04276">
    <property type="entry name" value="ZnMc_MMP_like_2"/>
    <property type="match status" value="1"/>
</dbReference>
<keyword evidence="1" id="KW-0732">Signal</keyword>
<evidence type="ECO:0000313" key="4">
    <source>
        <dbReference type="EMBL" id="MDT0594072.1"/>
    </source>
</evidence>
<evidence type="ECO:0000259" key="2">
    <source>
        <dbReference type="Pfam" id="PF16313"/>
    </source>
</evidence>
<organism evidence="4 5">
    <name type="scientific">Glaciecola petra</name>
    <dbReference type="NCBI Taxonomy" id="3075602"/>
    <lineage>
        <taxon>Bacteria</taxon>
        <taxon>Pseudomonadati</taxon>
        <taxon>Pseudomonadota</taxon>
        <taxon>Gammaproteobacteria</taxon>
        <taxon>Alteromonadales</taxon>
        <taxon>Alteromonadaceae</taxon>
        <taxon>Glaciecola</taxon>
    </lineage>
</organism>
<keyword evidence="4" id="KW-0378">Hydrolase</keyword>
<gene>
    <name evidence="4" type="ORF">RM552_04365</name>
</gene>
<dbReference type="Pfam" id="PF16313">
    <property type="entry name" value="DUF4953"/>
    <property type="match status" value="1"/>
</dbReference>
<keyword evidence="5" id="KW-1185">Reference proteome</keyword>
<accession>A0ABU2ZN69</accession>
<dbReference type="PANTHER" id="PTHR38478:SF1">
    <property type="entry name" value="ZINC DEPENDENT METALLOPROTEASE DOMAIN LIPOPROTEIN"/>
    <property type="match status" value="1"/>
</dbReference>
<name>A0ABU2ZN69_9ALTE</name>
<feature type="domain" description="DUF5117" evidence="3">
    <location>
        <begin position="87"/>
        <end position="278"/>
    </location>
</feature>
<comment type="caution">
    <text evidence="4">The sequence shown here is derived from an EMBL/GenBank/DDBJ whole genome shotgun (WGS) entry which is preliminary data.</text>
</comment>
<protein>
    <submittedName>
        <fullName evidence="4">Zinc-dependent metalloprotease</fullName>
    </submittedName>
</protein>
<dbReference type="SUPFAM" id="SSF55486">
    <property type="entry name" value="Metalloproteases ('zincins'), catalytic domain"/>
    <property type="match status" value="1"/>
</dbReference>
<evidence type="ECO:0000313" key="5">
    <source>
        <dbReference type="Proteomes" id="UP001253545"/>
    </source>
</evidence>
<dbReference type="Pfam" id="PF17148">
    <property type="entry name" value="DUF5117"/>
    <property type="match status" value="1"/>
</dbReference>
<dbReference type="InterPro" id="IPR032534">
    <property type="entry name" value="EcxA_zinc-bd"/>
</dbReference>
<keyword evidence="4" id="KW-0645">Protease</keyword>
<dbReference type="PANTHER" id="PTHR38478">
    <property type="entry name" value="PEPTIDASE M1A AND M12B"/>
    <property type="match status" value="1"/>
</dbReference>